<accession>A0A076F8W8</accession>
<evidence type="ECO:0000259" key="3">
    <source>
        <dbReference type="PROSITE" id="PS50893"/>
    </source>
</evidence>
<dbReference type="Pfam" id="PF00005">
    <property type="entry name" value="ABC_tran"/>
    <property type="match status" value="2"/>
</dbReference>
<dbReference type="InterPro" id="IPR003439">
    <property type="entry name" value="ABC_transporter-like_ATP-bd"/>
</dbReference>
<dbReference type="HOGENOM" id="CLU_000604_83_0_7"/>
<dbReference type="InterPro" id="IPR027417">
    <property type="entry name" value="P-loop_NTPase"/>
</dbReference>
<protein>
    <submittedName>
        <fullName evidence="4">ABC transporter, ATP-binding protein</fullName>
    </submittedName>
</protein>
<dbReference type="PROSITE" id="PS00211">
    <property type="entry name" value="ABC_TRANSPORTER_1"/>
    <property type="match status" value="1"/>
</dbReference>
<dbReference type="Proteomes" id="UP000028486">
    <property type="component" value="Chromosome"/>
</dbReference>
<dbReference type="eggNOG" id="COG1129">
    <property type="taxonomic scope" value="Bacteria"/>
</dbReference>
<dbReference type="AlphaFoldDB" id="A0A076F8W8"/>
<dbReference type="RefSeq" id="WP_038452878.1">
    <property type="nucleotide sequence ID" value="NZ_CP009043.1"/>
</dbReference>
<dbReference type="GO" id="GO:0016887">
    <property type="term" value="F:ATP hydrolysis activity"/>
    <property type="evidence" value="ECO:0007669"/>
    <property type="project" value="InterPro"/>
</dbReference>
<evidence type="ECO:0000256" key="1">
    <source>
        <dbReference type="ARBA" id="ARBA00022741"/>
    </source>
</evidence>
<sequence>MIKATNLSKSFKNPQIDAIKNLSFEIKKGEITGLVGPDGAGKSTLLRMCAGLLKPSSGSLEVMGHSMPCADFGFLHDTSYMPQLFGLYSDLSCLENLNLYAKLQGLQNSKKRIDELLDFTNLMKFKDRMAGSLSGGMKQKLAFGAALLKKPKLLLLDEPGVGVDPISRKEIWAMARSLEEISIFWATSYMDEARQCDSVILLNEGEIIFNDRPNLIDDLMQNRVFLASFDGDKREFLTTILEHENVLDAYLVGSKIRVVLRNKFDINSSFKMAKFEPVQASFEDAFTYMLGIKTVAHSQLLGVLNKAEEMQGNSLEAKNLCKNFGEFKAASDISFSVKRGEIFGFLGPNGAGKSTTFKMICGLLKPSSGSSFVCGEDISQSKNKIGYMAQKFSLYANLGLLDNLEFFAGIYGLKGKKKDEILNSMIEIFGLKKYAKNKVGELPLGIKQRLALSCSLMHSPAVLFLDEATSGVDPITRKEFWRHINAVSKLGISVMVTTHLMDEAEFCDRVMLIDAGKMIAIGSPDELKQKANCSNMEDAFIALVKEARGEF</sequence>
<name>A0A076F8W8_9BACT</name>
<organism evidence="4 5">
    <name type="scientific">Campylobacter iguaniorum</name>
    <dbReference type="NCBI Taxonomy" id="1244531"/>
    <lineage>
        <taxon>Bacteria</taxon>
        <taxon>Pseudomonadati</taxon>
        <taxon>Campylobacterota</taxon>
        <taxon>Epsilonproteobacteria</taxon>
        <taxon>Campylobacterales</taxon>
        <taxon>Campylobacteraceae</taxon>
        <taxon>Campylobacter</taxon>
    </lineage>
</organism>
<evidence type="ECO:0000313" key="4">
    <source>
        <dbReference type="EMBL" id="AII14143.1"/>
    </source>
</evidence>
<keyword evidence="1" id="KW-0547">Nucleotide-binding</keyword>
<proteinExistence type="predicted"/>
<dbReference type="EMBL" id="CP009043">
    <property type="protein sequence ID" value="AII14143.1"/>
    <property type="molecule type" value="Genomic_DNA"/>
</dbReference>
<dbReference type="InterPro" id="IPR017871">
    <property type="entry name" value="ABC_transporter-like_CS"/>
</dbReference>
<evidence type="ECO:0000313" key="5">
    <source>
        <dbReference type="Proteomes" id="UP000028486"/>
    </source>
</evidence>
<feature type="domain" description="ABC transporter" evidence="3">
    <location>
        <begin position="315"/>
        <end position="540"/>
    </location>
</feature>
<dbReference type="STRING" id="1244531.CIG2463D_0277"/>
<dbReference type="Gene3D" id="3.40.50.300">
    <property type="entry name" value="P-loop containing nucleotide triphosphate hydrolases"/>
    <property type="match status" value="2"/>
</dbReference>
<dbReference type="InterPro" id="IPR003593">
    <property type="entry name" value="AAA+_ATPase"/>
</dbReference>
<gene>
    <name evidence="4" type="ORF">CIG1485E_0272</name>
</gene>
<dbReference type="OrthoDB" id="9809450at2"/>
<keyword evidence="2 4" id="KW-0067">ATP-binding</keyword>
<evidence type="ECO:0000256" key="2">
    <source>
        <dbReference type="ARBA" id="ARBA00022840"/>
    </source>
</evidence>
<keyword evidence="5" id="KW-1185">Reference proteome</keyword>
<dbReference type="PANTHER" id="PTHR43038:SF3">
    <property type="entry name" value="ABC TRANSPORTER G FAMILY MEMBER 20 ISOFORM X1"/>
    <property type="match status" value="1"/>
</dbReference>
<dbReference type="PROSITE" id="PS50893">
    <property type="entry name" value="ABC_TRANSPORTER_2"/>
    <property type="match status" value="2"/>
</dbReference>
<feature type="domain" description="ABC transporter" evidence="3">
    <location>
        <begin position="2"/>
        <end position="229"/>
    </location>
</feature>
<dbReference type="GO" id="GO:0005524">
    <property type="term" value="F:ATP binding"/>
    <property type="evidence" value="ECO:0007669"/>
    <property type="project" value="UniProtKB-KW"/>
</dbReference>
<reference evidence="5" key="1">
    <citation type="journal article" date="2014" name="Genome Announc.">
        <title>Complete Genome Sequence of Campylobacter iguaniorum Strain 1485ET, Isolated from a Bearded Dragon (Pogona vitticeps).</title>
        <authorList>
            <person name="Gilbert M.J."/>
            <person name="Miller W.G."/>
            <person name="Yee E."/>
            <person name="Kik M."/>
            <person name="Wagenaar J.A."/>
            <person name="Duim B."/>
        </authorList>
    </citation>
    <scope>NUCLEOTIDE SEQUENCE [LARGE SCALE GENOMIC DNA]</scope>
    <source>
        <strain evidence="5">1485E</strain>
    </source>
</reference>
<dbReference type="PANTHER" id="PTHR43038">
    <property type="entry name" value="ATP-BINDING CASSETTE, SUB-FAMILY H, MEMBER 1"/>
    <property type="match status" value="1"/>
</dbReference>
<dbReference type="SUPFAM" id="SSF52540">
    <property type="entry name" value="P-loop containing nucleoside triphosphate hydrolases"/>
    <property type="match status" value="2"/>
</dbReference>
<dbReference type="KEGG" id="caj:CIG1485E_0272"/>
<dbReference type="SMART" id="SM00382">
    <property type="entry name" value="AAA"/>
    <property type="match status" value="2"/>
</dbReference>